<dbReference type="AlphaFoldDB" id="A0A7C3VKA5"/>
<dbReference type="InterPro" id="IPR024983">
    <property type="entry name" value="CHAT_dom"/>
</dbReference>
<feature type="region of interest" description="Disordered" evidence="2">
    <location>
        <begin position="381"/>
        <end position="401"/>
    </location>
</feature>
<evidence type="ECO:0000256" key="1">
    <source>
        <dbReference type="SAM" id="Coils"/>
    </source>
</evidence>
<organism evidence="4">
    <name type="scientific">Planktothricoides sp. SpSt-374</name>
    <dbReference type="NCBI Taxonomy" id="2282167"/>
    <lineage>
        <taxon>Bacteria</taxon>
        <taxon>Bacillati</taxon>
        <taxon>Cyanobacteriota</taxon>
        <taxon>Cyanophyceae</taxon>
        <taxon>Oscillatoriophycideae</taxon>
        <taxon>Oscillatoriales</taxon>
        <taxon>Oscillatoriaceae</taxon>
        <taxon>Planktothricoides</taxon>
    </lineage>
</organism>
<gene>
    <name evidence="4" type="ORF">ENR15_03680</name>
</gene>
<reference evidence="4" key="1">
    <citation type="journal article" date="2020" name="mSystems">
        <title>Genome- and Community-Level Interaction Insights into Carbon Utilization and Element Cycling Functions of Hydrothermarchaeota in Hydrothermal Sediment.</title>
        <authorList>
            <person name="Zhou Z."/>
            <person name="Liu Y."/>
            <person name="Xu W."/>
            <person name="Pan J."/>
            <person name="Luo Z.H."/>
            <person name="Li M."/>
        </authorList>
    </citation>
    <scope>NUCLEOTIDE SEQUENCE [LARGE SCALE GENOMIC DNA]</scope>
    <source>
        <strain evidence="4">SpSt-374</strain>
    </source>
</reference>
<dbReference type="Gene3D" id="1.25.40.10">
    <property type="entry name" value="Tetratricopeptide repeat domain"/>
    <property type="match status" value="2"/>
</dbReference>
<dbReference type="EMBL" id="DSPX01000039">
    <property type="protein sequence ID" value="HGF99777.1"/>
    <property type="molecule type" value="Genomic_DNA"/>
</dbReference>
<dbReference type="SUPFAM" id="SSF48452">
    <property type="entry name" value="TPR-like"/>
    <property type="match status" value="1"/>
</dbReference>
<evidence type="ECO:0000256" key="2">
    <source>
        <dbReference type="SAM" id="MobiDB-lite"/>
    </source>
</evidence>
<sequence length="676" mass="75214">LGEQPSANLQKAIAAYDEAAKILRKLGLDKDLSSTLTNLGNAYQTQAELGEEPSENRQKAVKCYQEALKFFRPQLLPVECLTTARALGSLGFQQGDWQMALEGYRDAMAAVDYSRTQRVSSTERQEVVAKSIYIYENAIQAAINLQDIPTALEIVERVRAKRLVDLLATADLYQNGDMPEPVRQYLQQLNDLDDQIAQKRDELGDSSRETKPDGMKTRQLRAATAVREDIGQLEQQKAAILDQLSNLDEVVAKLRQVQPPKIADFIPLLQDSPGAAILSFYTTDDDTHIFILRHGETKPDCFTCKGQGYKTLQLWLRETWVKPYVSNKTQWTAQMPATLAELAQRLELDRLIGEKLQDLEELILIPHLFLHQIPFAALPLSSPTPPSSHTSPSSPSSPTPPSYLGDKFILRYAPSVQVLGFCHNRKPVTTQEYGIAENATNDLPCSGFEGAKVAELFGVSPEKRLVGADATRQKYRQLLENTTHLVSTHHAQSRYDNPLESGLRLSDGKITVSQLLSPGWRFKDLDEMFLSCCETGLFLPDGAIDEPVAVSTGFLCAGARGVIASQWAIYDSSAALLSILYHNQRKAGKNRPVALQAAQQEMRKMTGAEFGKKYKKALEAHFKAEKARIMAIPDYDQNLLTRVVDTEKSIKAYAADKGCPFQEPVHWASLGCYGLR</sequence>
<proteinExistence type="predicted"/>
<dbReference type="InterPro" id="IPR011990">
    <property type="entry name" value="TPR-like_helical_dom_sf"/>
</dbReference>
<evidence type="ECO:0000259" key="3">
    <source>
        <dbReference type="Pfam" id="PF12770"/>
    </source>
</evidence>
<feature type="non-terminal residue" evidence="4">
    <location>
        <position position="1"/>
    </location>
</feature>
<dbReference type="Pfam" id="PF12770">
    <property type="entry name" value="CHAT"/>
    <property type="match status" value="1"/>
</dbReference>
<name>A0A7C3VKA5_9CYAN</name>
<comment type="caution">
    <text evidence="4">The sequence shown here is derived from an EMBL/GenBank/DDBJ whole genome shotgun (WGS) entry which is preliminary data.</text>
</comment>
<accession>A0A7C3VKA5</accession>
<feature type="domain" description="CHAT" evidence="3">
    <location>
        <begin position="352"/>
        <end position="674"/>
    </location>
</feature>
<protein>
    <submittedName>
        <fullName evidence="4">CHAT domain-containing protein</fullName>
    </submittedName>
</protein>
<evidence type="ECO:0000313" key="4">
    <source>
        <dbReference type="EMBL" id="HGF99777.1"/>
    </source>
</evidence>
<feature type="coiled-coil region" evidence="1">
    <location>
        <begin position="182"/>
        <end position="250"/>
    </location>
</feature>
<keyword evidence="1" id="KW-0175">Coiled coil</keyword>